<accession>X1PZ45</accession>
<comment type="caution">
    <text evidence="1">The sequence shown here is derived from an EMBL/GenBank/DDBJ whole genome shotgun (WGS) entry which is preliminary data.</text>
</comment>
<sequence length="33" mass="3662">KHSLLMSGGSDCHQKPTVMGTLDIPDYVAEQFR</sequence>
<reference evidence="1" key="1">
    <citation type="journal article" date="2014" name="Front. Microbiol.">
        <title>High frequency of phylogenetically diverse reductive dehalogenase-homologous genes in deep subseafloor sedimentary metagenomes.</title>
        <authorList>
            <person name="Kawai M."/>
            <person name="Futagami T."/>
            <person name="Toyoda A."/>
            <person name="Takaki Y."/>
            <person name="Nishi S."/>
            <person name="Hori S."/>
            <person name="Arai W."/>
            <person name="Tsubouchi T."/>
            <person name="Morono Y."/>
            <person name="Uchiyama I."/>
            <person name="Ito T."/>
            <person name="Fujiyama A."/>
            <person name="Inagaki F."/>
            <person name="Takami H."/>
        </authorList>
    </citation>
    <scope>NUCLEOTIDE SEQUENCE</scope>
    <source>
        <strain evidence="1">Expedition CK06-06</strain>
    </source>
</reference>
<proteinExistence type="predicted"/>
<organism evidence="1">
    <name type="scientific">marine sediment metagenome</name>
    <dbReference type="NCBI Taxonomy" id="412755"/>
    <lineage>
        <taxon>unclassified sequences</taxon>
        <taxon>metagenomes</taxon>
        <taxon>ecological metagenomes</taxon>
    </lineage>
</organism>
<name>X1PZ45_9ZZZZ</name>
<dbReference type="AlphaFoldDB" id="X1PZ45"/>
<evidence type="ECO:0000313" key="1">
    <source>
        <dbReference type="EMBL" id="GAI61213.1"/>
    </source>
</evidence>
<dbReference type="EMBL" id="BARV01045870">
    <property type="protein sequence ID" value="GAI61213.1"/>
    <property type="molecule type" value="Genomic_DNA"/>
</dbReference>
<feature type="non-terminal residue" evidence="1">
    <location>
        <position position="1"/>
    </location>
</feature>
<protein>
    <submittedName>
        <fullName evidence="1">Uncharacterized protein</fullName>
    </submittedName>
</protein>
<gene>
    <name evidence="1" type="ORF">S06H3_66877</name>
</gene>